<sequence>MRDLKDLVATESGVENPTTTGLVNALVYKCAAIVNLGSSHEQSWLVLLSDIRKEISHSVPPTSIGNILTIFTSPIYNNKGDLRVSNLVADIRKSKHELSNRDSSFKENEWASRMLHAFKTIDGTNSQSNCDVYRCSSASNIPFLKCSMSLLISLFWDRKGAMIGGFSL</sequence>
<dbReference type="GO" id="GO:0016746">
    <property type="term" value="F:acyltransferase activity"/>
    <property type="evidence" value="ECO:0007669"/>
    <property type="project" value="UniProtKB-KW"/>
</dbReference>
<dbReference type="PANTHER" id="PTHR31623:SF39">
    <property type="entry name" value="ACYLSUGAR ACYLTRANSFERASE 3-LIKE"/>
    <property type="match status" value="1"/>
</dbReference>
<dbReference type="RefSeq" id="XP_009790685.1">
    <property type="nucleotide sequence ID" value="XM_009792383.1"/>
</dbReference>
<dbReference type="AlphaFoldDB" id="A0A1U7XW09"/>
<reference evidence="4" key="1">
    <citation type="journal article" date="2013" name="Genome Biol.">
        <title>Reference genomes and transcriptomes of Nicotiana sylvestris and Nicotiana tomentosiformis.</title>
        <authorList>
            <person name="Sierro N."/>
            <person name="Battey J.N."/>
            <person name="Ouadi S."/>
            <person name="Bovet L."/>
            <person name="Goepfert S."/>
            <person name="Bakaher N."/>
            <person name="Peitsch M.C."/>
            <person name="Ivanov N.V."/>
        </authorList>
    </citation>
    <scope>NUCLEOTIDE SEQUENCE [LARGE SCALE GENOMIC DNA]</scope>
</reference>
<dbReference type="InterPro" id="IPR023213">
    <property type="entry name" value="CAT-like_dom_sf"/>
</dbReference>
<dbReference type="PANTHER" id="PTHR31623">
    <property type="entry name" value="F21J9.9"/>
    <property type="match status" value="1"/>
</dbReference>
<comment type="similarity">
    <text evidence="1">Belongs to the plant acyltransferase family.</text>
</comment>
<reference evidence="5" key="2">
    <citation type="submission" date="2025-08" db="UniProtKB">
        <authorList>
            <consortium name="RefSeq"/>
        </authorList>
    </citation>
    <scope>IDENTIFICATION</scope>
    <source>
        <tissue evidence="5">Leaf</tissue>
    </source>
</reference>
<gene>
    <name evidence="5" type="primary">LOC104238105</name>
</gene>
<proteinExistence type="inferred from homology"/>
<name>A0A1U7XW09_NICSY</name>
<dbReference type="KEGG" id="nsy:104238105"/>
<dbReference type="Proteomes" id="UP000189701">
    <property type="component" value="Unplaced"/>
</dbReference>
<accession>A0A1U7XW09</accession>
<keyword evidence="3" id="KW-0012">Acyltransferase</keyword>
<keyword evidence="2" id="KW-0808">Transferase</keyword>
<evidence type="ECO:0000256" key="3">
    <source>
        <dbReference type="ARBA" id="ARBA00023315"/>
    </source>
</evidence>
<dbReference type="Pfam" id="PF02458">
    <property type="entry name" value="Transferase"/>
    <property type="match status" value="1"/>
</dbReference>
<evidence type="ECO:0000313" key="5">
    <source>
        <dbReference type="RefSeq" id="XP_009790685.1"/>
    </source>
</evidence>
<keyword evidence="4" id="KW-1185">Reference proteome</keyword>
<evidence type="ECO:0000313" key="4">
    <source>
        <dbReference type="Proteomes" id="UP000189701"/>
    </source>
</evidence>
<dbReference type="GeneID" id="104238105"/>
<evidence type="ECO:0000256" key="1">
    <source>
        <dbReference type="ARBA" id="ARBA00009861"/>
    </source>
</evidence>
<dbReference type="Gene3D" id="3.30.559.10">
    <property type="entry name" value="Chloramphenicol acetyltransferase-like domain"/>
    <property type="match status" value="1"/>
</dbReference>
<organism evidence="4 5">
    <name type="scientific">Nicotiana sylvestris</name>
    <name type="common">Wood tobacco</name>
    <name type="synonym">South American tobacco</name>
    <dbReference type="NCBI Taxonomy" id="4096"/>
    <lineage>
        <taxon>Eukaryota</taxon>
        <taxon>Viridiplantae</taxon>
        <taxon>Streptophyta</taxon>
        <taxon>Embryophyta</taxon>
        <taxon>Tracheophyta</taxon>
        <taxon>Spermatophyta</taxon>
        <taxon>Magnoliopsida</taxon>
        <taxon>eudicotyledons</taxon>
        <taxon>Gunneridae</taxon>
        <taxon>Pentapetalae</taxon>
        <taxon>asterids</taxon>
        <taxon>lamiids</taxon>
        <taxon>Solanales</taxon>
        <taxon>Solanaceae</taxon>
        <taxon>Nicotianoideae</taxon>
        <taxon>Nicotianeae</taxon>
        <taxon>Nicotiana</taxon>
    </lineage>
</organism>
<protein>
    <submittedName>
        <fullName evidence="5">Uncharacterized protein LOC104238105</fullName>
    </submittedName>
</protein>
<evidence type="ECO:0000256" key="2">
    <source>
        <dbReference type="ARBA" id="ARBA00022679"/>
    </source>
</evidence>